<protein>
    <submittedName>
        <fullName evidence="4">DeoR family transcriptional regulator</fullName>
    </submittedName>
</protein>
<dbReference type="RefSeq" id="WP_232522855.1">
    <property type="nucleotide sequence ID" value="NZ_AP019736.1"/>
</dbReference>
<gene>
    <name evidence="4" type="ORF">A5CPEGH6_15720</name>
</gene>
<dbReference type="Gene3D" id="1.10.10.10">
    <property type="entry name" value="Winged helix-like DNA-binding domain superfamily/Winged helix DNA-binding domain"/>
    <property type="match status" value="1"/>
</dbReference>
<dbReference type="GO" id="GO:0003700">
    <property type="term" value="F:DNA-binding transcription factor activity"/>
    <property type="evidence" value="ECO:0007669"/>
    <property type="project" value="InterPro"/>
</dbReference>
<dbReference type="Proteomes" id="UP000319374">
    <property type="component" value="Chromosome"/>
</dbReference>
<evidence type="ECO:0000313" key="5">
    <source>
        <dbReference type="Proteomes" id="UP000319374"/>
    </source>
</evidence>
<dbReference type="SUPFAM" id="SSF100950">
    <property type="entry name" value="NagB/RpiA/CoA transferase-like"/>
    <property type="match status" value="1"/>
</dbReference>
<dbReference type="InterPro" id="IPR036390">
    <property type="entry name" value="WH_DNA-bd_sf"/>
</dbReference>
<dbReference type="SMART" id="SM01134">
    <property type="entry name" value="DeoRC"/>
    <property type="match status" value="1"/>
</dbReference>
<dbReference type="InterPro" id="IPR037171">
    <property type="entry name" value="NagB/RpiA_transferase-like"/>
</dbReference>
<dbReference type="PANTHER" id="PTHR30363:SF44">
    <property type="entry name" value="AGA OPERON TRANSCRIPTIONAL REPRESSOR-RELATED"/>
    <property type="match status" value="1"/>
</dbReference>
<evidence type="ECO:0000256" key="2">
    <source>
        <dbReference type="ARBA" id="ARBA00023163"/>
    </source>
</evidence>
<dbReference type="InterPro" id="IPR001034">
    <property type="entry name" value="DeoR_HTH"/>
</dbReference>
<dbReference type="EMBL" id="AP019736">
    <property type="protein sequence ID" value="BBL06934.1"/>
    <property type="molecule type" value="Genomic_DNA"/>
</dbReference>
<dbReference type="PANTHER" id="PTHR30363">
    <property type="entry name" value="HTH-TYPE TRANSCRIPTIONAL REGULATOR SRLR-RELATED"/>
    <property type="match status" value="1"/>
</dbReference>
<keyword evidence="5" id="KW-1185">Reference proteome</keyword>
<dbReference type="Pfam" id="PF00455">
    <property type="entry name" value="DeoRC"/>
    <property type="match status" value="1"/>
</dbReference>
<dbReference type="Pfam" id="PF08220">
    <property type="entry name" value="HTH_DeoR"/>
    <property type="match status" value="1"/>
</dbReference>
<reference evidence="5" key="1">
    <citation type="submission" date="2019-06" db="EMBL/GenBank/DDBJ databases">
        <title>Alistipes onderdonkii subsp. vulgaris subsp. nov., Alistipes dispar sp. nov. and Alistipes communis sp. nov., isolated from human faeces, and creation of Alistipes onderdonkii subsp. onderdonkii subsp. nov.</title>
        <authorList>
            <person name="Sakamoto M."/>
            <person name="Ikeyama N."/>
            <person name="Ogata Y."/>
            <person name="Suda W."/>
            <person name="Iino T."/>
            <person name="Hattori M."/>
            <person name="Ohkuma M."/>
        </authorList>
    </citation>
    <scope>NUCLEOTIDE SEQUENCE [LARGE SCALE GENOMIC DNA]</scope>
    <source>
        <strain evidence="5">5CPEGH6</strain>
    </source>
</reference>
<sequence length="253" mass="28218">MILQRLKSQSAISVEELHREFGVSEVTIRKDLNALDERNLLIRTRGGAIGLPNTEAESKEDTPIHNKRFFNTREKQAIGRVAATLIEENDTILLDSGTTTLEIARNLHKFQRLTIITNSINIAAELLGYKRFNIILLGGNLRGASQSTVGPIAEMNLKVFYCDKLFLGVDSFNIECGLSTPNIEEANINQMMLSMSKRVIAVFDSSKCNKRSFAFIAPVDKIDVVVSDSNLPANIRNQLRSMQIKVYAAEVHP</sequence>
<dbReference type="KEGG" id="ada:A5CPEGH6_15720"/>
<evidence type="ECO:0000256" key="1">
    <source>
        <dbReference type="ARBA" id="ARBA00023015"/>
    </source>
</evidence>
<dbReference type="GeneID" id="98673553"/>
<dbReference type="Gene3D" id="3.40.50.1360">
    <property type="match status" value="1"/>
</dbReference>
<feature type="domain" description="HTH deoR-type" evidence="3">
    <location>
        <begin position="1"/>
        <end position="50"/>
    </location>
</feature>
<dbReference type="SUPFAM" id="SSF46785">
    <property type="entry name" value="Winged helix' DNA-binding domain"/>
    <property type="match status" value="1"/>
</dbReference>
<proteinExistence type="predicted"/>
<dbReference type="PROSITE" id="PS51000">
    <property type="entry name" value="HTH_DEOR_2"/>
    <property type="match status" value="1"/>
</dbReference>
<dbReference type="InterPro" id="IPR014036">
    <property type="entry name" value="DeoR-like_C"/>
</dbReference>
<keyword evidence="2" id="KW-0804">Transcription</keyword>
<dbReference type="SMART" id="SM00420">
    <property type="entry name" value="HTH_DEOR"/>
    <property type="match status" value="1"/>
</dbReference>
<dbReference type="InterPro" id="IPR036388">
    <property type="entry name" value="WH-like_DNA-bd_sf"/>
</dbReference>
<dbReference type="AlphaFoldDB" id="A0A4Y1X2H9"/>
<dbReference type="InterPro" id="IPR050313">
    <property type="entry name" value="Carb_Metab_HTH_regulators"/>
</dbReference>
<keyword evidence="1" id="KW-0805">Transcription regulation</keyword>
<organism evidence="4 5">
    <name type="scientific">Alistipes dispar</name>
    <dbReference type="NCBI Taxonomy" id="2585119"/>
    <lineage>
        <taxon>Bacteria</taxon>
        <taxon>Pseudomonadati</taxon>
        <taxon>Bacteroidota</taxon>
        <taxon>Bacteroidia</taxon>
        <taxon>Bacteroidales</taxon>
        <taxon>Rikenellaceae</taxon>
        <taxon>Alistipes</taxon>
    </lineage>
</organism>
<name>A0A4Y1X2H9_9BACT</name>
<evidence type="ECO:0000259" key="3">
    <source>
        <dbReference type="PROSITE" id="PS51000"/>
    </source>
</evidence>
<accession>A0A4Y1X2H9</accession>
<evidence type="ECO:0000313" key="4">
    <source>
        <dbReference type="EMBL" id="BBL06934.1"/>
    </source>
</evidence>
<dbReference type="PRINTS" id="PR00037">
    <property type="entry name" value="HTHLACR"/>
</dbReference>